<feature type="domain" description="Transposase IS200-like" evidence="1">
    <location>
        <begin position="17"/>
        <end position="131"/>
    </location>
</feature>
<protein>
    <submittedName>
        <fullName evidence="2">Transposase</fullName>
    </submittedName>
</protein>
<dbReference type="Pfam" id="PF01797">
    <property type="entry name" value="Y1_Tnp"/>
    <property type="match status" value="1"/>
</dbReference>
<accession>A0A1Y3NTN1</accession>
<gene>
    <name evidence="2" type="ORF">AUC60_25860</name>
</gene>
<proteinExistence type="predicted"/>
<sequence length="152" mass="17381">MRSPHQSRQLRIGRHSEKGRIYLITANTKDRQPIFGDWRVGRLVAKQFGLAERDGLAQSLAWVVMPDHFHWLLELKSGSLSRVAARTKSRACVAVNDLQGRTGSIWQRGFHDHAIRQEEDLKGLARYLILNPVRAGLTERVGDYPLWDAAWT</sequence>
<dbReference type="GO" id="GO:0043565">
    <property type="term" value="F:sequence-specific DNA binding"/>
    <property type="evidence" value="ECO:0007669"/>
    <property type="project" value="TreeGrafter"/>
</dbReference>
<dbReference type="PANTHER" id="PTHR36966:SF1">
    <property type="entry name" value="REP-ASSOCIATED TYROSINE TRANSPOSASE"/>
    <property type="match status" value="1"/>
</dbReference>
<dbReference type="InterPro" id="IPR052715">
    <property type="entry name" value="RAYT_transposase"/>
</dbReference>
<dbReference type="InterPro" id="IPR036515">
    <property type="entry name" value="Transposase_17_sf"/>
</dbReference>
<dbReference type="PANTHER" id="PTHR36966">
    <property type="entry name" value="REP-ASSOCIATED TYROSINE TRANSPOSASE"/>
    <property type="match status" value="1"/>
</dbReference>
<dbReference type="SUPFAM" id="SSF143422">
    <property type="entry name" value="Transposase IS200-like"/>
    <property type="match status" value="1"/>
</dbReference>
<keyword evidence="3" id="KW-1185">Reference proteome</keyword>
<dbReference type="OrthoDB" id="9791101at2"/>
<reference evidence="2 3" key="1">
    <citation type="journal article" date="2017" name="Syst. Appl. Microbiol.">
        <title>Pseudomonas caspiana sp. nov., a citrus pathogen in the Pseudomonas syringae phylogenetic group.</title>
        <authorList>
            <person name="Busquets A."/>
            <person name="Gomila M."/>
            <person name="Beiki F."/>
            <person name="Mulet M."/>
            <person name="Rahimian H."/>
            <person name="Garcia-Valdes E."/>
            <person name="Lalucat J."/>
        </authorList>
    </citation>
    <scope>NUCLEOTIDE SEQUENCE [LARGE SCALE GENOMIC DNA]</scope>
    <source>
        <strain evidence="2 3">FBF102</strain>
    </source>
</reference>
<evidence type="ECO:0000313" key="2">
    <source>
        <dbReference type="EMBL" id="OUM70979.1"/>
    </source>
</evidence>
<evidence type="ECO:0000313" key="3">
    <source>
        <dbReference type="Proteomes" id="UP000195440"/>
    </source>
</evidence>
<dbReference type="RefSeq" id="WP_087274322.1">
    <property type="nucleotide sequence ID" value="NZ_JBJGBV010000008.1"/>
</dbReference>
<dbReference type="SMART" id="SM01321">
    <property type="entry name" value="Y1_Tnp"/>
    <property type="match status" value="1"/>
</dbReference>
<organism evidence="2 3">
    <name type="scientific">Pseudomonas caspiana</name>
    <dbReference type="NCBI Taxonomy" id="1451454"/>
    <lineage>
        <taxon>Bacteria</taxon>
        <taxon>Pseudomonadati</taxon>
        <taxon>Pseudomonadota</taxon>
        <taxon>Gammaproteobacteria</taxon>
        <taxon>Pseudomonadales</taxon>
        <taxon>Pseudomonadaceae</taxon>
        <taxon>Pseudomonas</taxon>
    </lineage>
</organism>
<dbReference type="GO" id="GO:0006313">
    <property type="term" value="P:DNA transposition"/>
    <property type="evidence" value="ECO:0007669"/>
    <property type="project" value="InterPro"/>
</dbReference>
<evidence type="ECO:0000259" key="1">
    <source>
        <dbReference type="SMART" id="SM01321"/>
    </source>
</evidence>
<comment type="caution">
    <text evidence="2">The sequence shown here is derived from an EMBL/GenBank/DDBJ whole genome shotgun (WGS) entry which is preliminary data.</text>
</comment>
<dbReference type="GO" id="GO:0004803">
    <property type="term" value="F:transposase activity"/>
    <property type="evidence" value="ECO:0007669"/>
    <property type="project" value="InterPro"/>
</dbReference>
<dbReference type="Proteomes" id="UP000195440">
    <property type="component" value="Unassembled WGS sequence"/>
</dbReference>
<dbReference type="InterPro" id="IPR002686">
    <property type="entry name" value="Transposase_17"/>
</dbReference>
<dbReference type="EMBL" id="LOHF01000037">
    <property type="protein sequence ID" value="OUM70979.1"/>
    <property type="molecule type" value="Genomic_DNA"/>
</dbReference>
<name>A0A1Y3NTN1_9PSED</name>
<dbReference type="NCBIfam" id="NF047646">
    <property type="entry name" value="REP_Tyr_transpos"/>
    <property type="match status" value="1"/>
</dbReference>
<dbReference type="AlphaFoldDB" id="A0A1Y3NTN1"/>
<dbReference type="Gene3D" id="3.30.70.1290">
    <property type="entry name" value="Transposase IS200-like"/>
    <property type="match status" value="1"/>
</dbReference>